<reference evidence="1 2" key="1">
    <citation type="submission" date="2020-08" db="EMBL/GenBank/DDBJ databases">
        <authorList>
            <person name="Koutsovoulos G."/>
            <person name="Danchin GJ E."/>
        </authorList>
    </citation>
    <scope>NUCLEOTIDE SEQUENCE [LARGE SCALE GENOMIC DNA]</scope>
</reference>
<name>A0A6V7X9G9_MELEN</name>
<dbReference type="Proteomes" id="UP000580250">
    <property type="component" value="Unassembled WGS sequence"/>
</dbReference>
<organism evidence="1 2">
    <name type="scientific">Meloidogyne enterolobii</name>
    <name type="common">Root-knot nematode worm</name>
    <name type="synonym">Meloidogyne mayaguensis</name>
    <dbReference type="NCBI Taxonomy" id="390850"/>
    <lineage>
        <taxon>Eukaryota</taxon>
        <taxon>Metazoa</taxon>
        <taxon>Ecdysozoa</taxon>
        <taxon>Nematoda</taxon>
        <taxon>Chromadorea</taxon>
        <taxon>Rhabditida</taxon>
        <taxon>Tylenchina</taxon>
        <taxon>Tylenchomorpha</taxon>
        <taxon>Tylenchoidea</taxon>
        <taxon>Meloidogynidae</taxon>
        <taxon>Meloidogyninae</taxon>
        <taxon>Meloidogyne</taxon>
    </lineage>
</organism>
<protein>
    <submittedName>
        <fullName evidence="1">Uncharacterized protein</fullName>
    </submittedName>
</protein>
<dbReference type="AlphaFoldDB" id="A0A6V7X9G9"/>
<gene>
    <name evidence="1" type="ORF">MENT_LOCUS49081</name>
</gene>
<evidence type="ECO:0000313" key="1">
    <source>
        <dbReference type="EMBL" id="CAD2195959.1"/>
    </source>
</evidence>
<accession>A0A6V7X9G9</accession>
<proteinExistence type="predicted"/>
<sequence>MGKFLNFLSISAFRLYFRFSASLQVSTSRQLFSFSDNPLSFAFQKRCLFPL</sequence>
<evidence type="ECO:0000313" key="2">
    <source>
        <dbReference type="Proteomes" id="UP000580250"/>
    </source>
</evidence>
<comment type="caution">
    <text evidence="1">The sequence shown here is derived from an EMBL/GenBank/DDBJ whole genome shotgun (WGS) entry which is preliminary data.</text>
</comment>
<dbReference type="EMBL" id="CAJEWN010001262">
    <property type="protein sequence ID" value="CAD2195959.1"/>
    <property type="molecule type" value="Genomic_DNA"/>
</dbReference>